<keyword evidence="2" id="KW-1185">Reference proteome</keyword>
<dbReference type="InterPro" id="IPR023214">
    <property type="entry name" value="HAD_sf"/>
</dbReference>
<dbReference type="RefSeq" id="WP_125687917.1">
    <property type="nucleotide sequence ID" value="NZ_JBHSSI010000026.1"/>
</dbReference>
<name>A0ABW1TFX9_9LACO</name>
<dbReference type="InterPro" id="IPR036412">
    <property type="entry name" value="HAD-like_sf"/>
</dbReference>
<dbReference type="EMBL" id="JBHSSI010000026">
    <property type="protein sequence ID" value="MFC6260194.1"/>
    <property type="molecule type" value="Genomic_DNA"/>
</dbReference>
<dbReference type="NCBIfam" id="TIGR01484">
    <property type="entry name" value="HAD-SF-IIB"/>
    <property type="match status" value="1"/>
</dbReference>
<proteinExistence type="predicted"/>
<dbReference type="Proteomes" id="UP001596283">
    <property type="component" value="Unassembled WGS sequence"/>
</dbReference>
<dbReference type="InterPro" id="IPR006379">
    <property type="entry name" value="HAD-SF_hydro_IIB"/>
</dbReference>
<accession>A0ABW1TFX9</accession>
<keyword evidence="1" id="KW-0378">Hydrolase</keyword>
<sequence>MTIPRVIATDLDGTFLNDRGRYDHRRFERLLVEMKQRGIRFVIATGDPLDHARSLFSGLANATELTYIVEDGALLALSDGTILTSYPMPTATWRAAVRWIQTAPVMADNFLIACGAATAYTELPSDSSRFQASRTFYPSLTSVARLSAVQDEILKLDVTWLRDDVAQQEADFNRVFTGELRATSSGLGGLNVSLPTVSKAAALSQLGSLWQIDPLEMAAFGDSGNDLALLQLVGQGLAVANAAPELLASSNSVSLLTNDQGAVMDQIESWLV</sequence>
<dbReference type="SUPFAM" id="SSF56784">
    <property type="entry name" value="HAD-like"/>
    <property type="match status" value="1"/>
</dbReference>
<protein>
    <submittedName>
        <fullName evidence="1">HAD-IIB family hydrolase</fullName>
    </submittedName>
</protein>
<comment type="caution">
    <text evidence="1">The sequence shown here is derived from an EMBL/GenBank/DDBJ whole genome shotgun (WGS) entry which is preliminary data.</text>
</comment>
<dbReference type="Gene3D" id="3.30.1240.10">
    <property type="match status" value="1"/>
</dbReference>
<evidence type="ECO:0000313" key="1">
    <source>
        <dbReference type="EMBL" id="MFC6260194.1"/>
    </source>
</evidence>
<gene>
    <name evidence="1" type="ORF">ACFP1C_04475</name>
</gene>
<reference evidence="2" key="1">
    <citation type="journal article" date="2019" name="Int. J. Syst. Evol. Microbiol.">
        <title>The Global Catalogue of Microorganisms (GCM) 10K type strain sequencing project: providing services to taxonomists for standard genome sequencing and annotation.</title>
        <authorList>
            <consortium name="The Broad Institute Genomics Platform"/>
            <consortium name="The Broad Institute Genome Sequencing Center for Infectious Disease"/>
            <person name="Wu L."/>
            <person name="Ma J."/>
        </authorList>
    </citation>
    <scope>NUCLEOTIDE SEQUENCE [LARGE SCALE GENOMIC DNA]</scope>
    <source>
        <strain evidence="2">CCM 8908</strain>
    </source>
</reference>
<organism evidence="1 2">
    <name type="scientific">Levilactobacillus fujinensis</name>
    <dbReference type="NCBI Taxonomy" id="2486024"/>
    <lineage>
        <taxon>Bacteria</taxon>
        <taxon>Bacillati</taxon>
        <taxon>Bacillota</taxon>
        <taxon>Bacilli</taxon>
        <taxon>Lactobacillales</taxon>
        <taxon>Lactobacillaceae</taxon>
        <taxon>Levilactobacillus</taxon>
    </lineage>
</organism>
<dbReference type="Gene3D" id="3.40.50.1000">
    <property type="entry name" value="HAD superfamily/HAD-like"/>
    <property type="match status" value="1"/>
</dbReference>
<dbReference type="PANTHER" id="PTHR10000:SF53">
    <property type="entry name" value="5-AMINO-6-(5-PHOSPHO-D-RIBITYLAMINO)URACIL PHOSPHATASE YBJI-RELATED"/>
    <property type="match status" value="1"/>
</dbReference>
<evidence type="ECO:0000313" key="2">
    <source>
        <dbReference type="Proteomes" id="UP001596283"/>
    </source>
</evidence>
<dbReference type="PANTHER" id="PTHR10000">
    <property type="entry name" value="PHOSPHOSERINE PHOSPHATASE"/>
    <property type="match status" value="1"/>
</dbReference>
<dbReference type="Pfam" id="PF08282">
    <property type="entry name" value="Hydrolase_3"/>
    <property type="match status" value="1"/>
</dbReference>
<dbReference type="GO" id="GO:0016787">
    <property type="term" value="F:hydrolase activity"/>
    <property type="evidence" value="ECO:0007669"/>
    <property type="project" value="UniProtKB-KW"/>
</dbReference>